<sequence>MDAIDSQTIATAWYEALLSAVPVNDFCEAAFDRKPNLFLDFDPRDMEGSQDTPFIGFIPISDRDGQEIEVGAHVVMVVLGIQDAAKERDEGGRGVRYRGGQTLKEFEVEVRGYLEGLEYPLSDWQAEKSNPGKGYFERHIFITVNIPNTLG</sequence>
<name>A0ABV4K312_9BACT</name>
<proteinExistence type="predicted"/>
<dbReference type="EMBL" id="JBGLYH010000023">
    <property type="protein sequence ID" value="MEZ7197025.1"/>
    <property type="molecule type" value="Genomic_DNA"/>
</dbReference>
<organism evidence="1 2">
    <name type="scientific">Pseudodesulfovibrio karagichevae</name>
    <dbReference type="NCBI Taxonomy" id="3239305"/>
    <lineage>
        <taxon>Bacteria</taxon>
        <taxon>Pseudomonadati</taxon>
        <taxon>Thermodesulfobacteriota</taxon>
        <taxon>Desulfovibrionia</taxon>
        <taxon>Desulfovibrionales</taxon>
        <taxon>Desulfovibrionaceae</taxon>
    </lineage>
</organism>
<keyword evidence="2" id="KW-1185">Reference proteome</keyword>
<dbReference type="RefSeq" id="WP_371386544.1">
    <property type="nucleotide sequence ID" value="NZ_JBGLYH010000023.1"/>
</dbReference>
<gene>
    <name evidence="1" type="ORF">AB6M95_09725</name>
</gene>
<accession>A0ABV4K312</accession>
<evidence type="ECO:0000313" key="2">
    <source>
        <dbReference type="Proteomes" id="UP001568698"/>
    </source>
</evidence>
<comment type="caution">
    <text evidence="1">The sequence shown here is derived from an EMBL/GenBank/DDBJ whole genome shotgun (WGS) entry which is preliminary data.</text>
</comment>
<evidence type="ECO:0000313" key="1">
    <source>
        <dbReference type="EMBL" id="MEZ7197025.1"/>
    </source>
</evidence>
<dbReference type="Proteomes" id="UP001568698">
    <property type="component" value="Unassembled WGS sequence"/>
</dbReference>
<reference evidence="1 2" key="1">
    <citation type="submission" date="2024-08" db="EMBL/GenBank/DDBJ databases">
        <title>Sulfate-reducing bacteria isolated from formation water of the oil field in Kazakhstan and description of Pseudodesulfovibrio sp.</title>
        <authorList>
            <person name="Bidzhieva S.K."/>
            <person name="Tourova T.P."/>
            <person name="Grouzdev D.S."/>
            <person name="Beletsky A.V."/>
            <person name="Sokolova D.S."/>
            <person name="Samigullina S.R."/>
            <person name="Poltaraus A.B."/>
            <person name="Avtukh A.N."/>
            <person name="Tereshina V.M."/>
            <person name="Zhaparov N.S."/>
            <person name="Mardanov A.V."/>
            <person name="Nazina T.N."/>
        </authorList>
    </citation>
    <scope>NUCLEOTIDE SEQUENCE [LARGE SCALE GENOMIC DNA]</scope>
    <source>
        <strain evidence="1 2">9FUS</strain>
    </source>
</reference>
<evidence type="ECO:0008006" key="3">
    <source>
        <dbReference type="Google" id="ProtNLM"/>
    </source>
</evidence>
<protein>
    <recommendedName>
        <fullName evidence="3">Tail terminator</fullName>
    </recommendedName>
</protein>